<dbReference type="SUPFAM" id="SSF81606">
    <property type="entry name" value="PP2C-like"/>
    <property type="match status" value="1"/>
</dbReference>
<accession>A0A372IU64</accession>
<keyword evidence="2" id="KW-0472">Membrane</keyword>
<reference evidence="4 5" key="1">
    <citation type="submission" date="2018-08" db="EMBL/GenBank/DDBJ databases">
        <title>Acidipila sp. 4G-K13, an acidobacterium isolated from forest soil.</title>
        <authorList>
            <person name="Gao Z.-H."/>
            <person name="Qiu L.-H."/>
        </authorList>
    </citation>
    <scope>NUCLEOTIDE SEQUENCE [LARGE SCALE GENOMIC DNA]</scope>
    <source>
        <strain evidence="4 5">4G-K13</strain>
    </source>
</reference>
<gene>
    <name evidence="4" type="ORF">D0Y96_01815</name>
</gene>
<dbReference type="InterPro" id="IPR052016">
    <property type="entry name" value="Bact_Sigma-Reg"/>
</dbReference>
<feature type="domain" description="PPM-type phosphatase" evidence="3">
    <location>
        <begin position="178"/>
        <end position="397"/>
    </location>
</feature>
<dbReference type="AlphaFoldDB" id="A0A372IU64"/>
<sequence>MVRAMAADRKPWLLRTPKRWTHFRSVPMNRLWVLMAAVFLLFSVIGFYVDLTSRGTLPYAVVLLIAAVSGLNAALWIIVLARLPVIALVGLAVLQFFTGTFDRWASDRLAQAFHVLEVPSEKGIAFASTGIMVVVIVSYVFFIAYIRREGRESFRLRNELELAHGMQKTLVPPIALKTRRFEMYGVSRPSEKVGGDLVDALALSNGDAIAYLGDIAGHGLSAGILMGMLKTATRTALLDAAVTESGSTLPQLFERLNRVLPAVKEPHMYATFTAFRLNADGSVFYAMAASPPILHWQGERRALDRLEEEQYPLGLLPVSGFTGDTLQTAPGDLLVVATDGILEVCDRHGREFGVDSLEEAIAGHVARPLPELAEAILAQAGAFGKQIDDQTLLLIRCLH</sequence>
<name>A0A372IU64_9BACT</name>
<evidence type="ECO:0000256" key="1">
    <source>
        <dbReference type="ARBA" id="ARBA00022801"/>
    </source>
</evidence>
<dbReference type="InterPro" id="IPR001932">
    <property type="entry name" value="PPM-type_phosphatase-like_dom"/>
</dbReference>
<feature type="transmembrane region" description="Helical" evidence="2">
    <location>
        <begin position="56"/>
        <end position="78"/>
    </location>
</feature>
<dbReference type="Pfam" id="PF07228">
    <property type="entry name" value="SpoIIE"/>
    <property type="match status" value="1"/>
</dbReference>
<organism evidence="4 5">
    <name type="scientific">Paracidobacterium acidisoli</name>
    <dbReference type="NCBI Taxonomy" id="2303751"/>
    <lineage>
        <taxon>Bacteria</taxon>
        <taxon>Pseudomonadati</taxon>
        <taxon>Acidobacteriota</taxon>
        <taxon>Terriglobia</taxon>
        <taxon>Terriglobales</taxon>
        <taxon>Acidobacteriaceae</taxon>
        <taxon>Paracidobacterium</taxon>
    </lineage>
</organism>
<dbReference type="PANTHER" id="PTHR43156:SF2">
    <property type="entry name" value="STAGE II SPORULATION PROTEIN E"/>
    <property type="match status" value="1"/>
</dbReference>
<evidence type="ECO:0000256" key="2">
    <source>
        <dbReference type="SAM" id="Phobius"/>
    </source>
</evidence>
<proteinExistence type="predicted"/>
<keyword evidence="5" id="KW-1185">Reference proteome</keyword>
<feature type="transmembrane region" description="Helical" evidence="2">
    <location>
        <begin position="85"/>
        <end position="104"/>
    </location>
</feature>
<evidence type="ECO:0000259" key="3">
    <source>
        <dbReference type="SMART" id="SM00331"/>
    </source>
</evidence>
<dbReference type="EMBL" id="QVQT01000001">
    <property type="protein sequence ID" value="RFU18329.1"/>
    <property type="molecule type" value="Genomic_DNA"/>
</dbReference>
<dbReference type="InterPro" id="IPR036457">
    <property type="entry name" value="PPM-type-like_dom_sf"/>
</dbReference>
<dbReference type="SMART" id="SM00331">
    <property type="entry name" value="PP2C_SIG"/>
    <property type="match status" value="1"/>
</dbReference>
<keyword evidence="1" id="KW-0378">Hydrolase</keyword>
<keyword evidence="2" id="KW-0812">Transmembrane</keyword>
<keyword evidence="2" id="KW-1133">Transmembrane helix</keyword>
<evidence type="ECO:0000313" key="4">
    <source>
        <dbReference type="EMBL" id="RFU18329.1"/>
    </source>
</evidence>
<dbReference type="PANTHER" id="PTHR43156">
    <property type="entry name" value="STAGE II SPORULATION PROTEIN E-RELATED"/>
    <property type="match status" value="1"/>
</dbReference>
<dbReference type="GO" id="GO:0016791">
    <property type="term" value="F:phosphatase activity"/>
    <property type="evidence" value="ECO:0007669"/>
    <property type="project" value="TreeGrafter"/>
</dbReference>
<protein>
    <submittedName>
        <fullName evidence="4">Serine/threonine-protein phosphatase</fullName>
    </submittedName>
</protein>
<comment type="caution">
    <text evidence="4">The sequence shown here is derived from an EMBL/GenBank/DDBJ whole genome shotgun (WGS) entry which is preliminary data.</text>
</comment>
<feature type="transmembrane region" description="Helical" evidence="2">
    <location>
        <begin position="124"/>
        <end position="146"/>
    </location>
</feature>
<dbReference type="Gene3D" id="3.60.40.10">
    <property type="entry name" value="PPM-type phosphatase domain"/>
    <property type="match status" value="1"/>
</dbReference>
<evidence type="ECO:0000313" key="5">
    <source>
        <dbReference type="Proteomes" id="UP000264702"/>
    </source>
</evidence>
<dbReference type="Proteomes" id="UP000264702">
    <property type="component" value="Unassembled WGS sequence"/>
</dbReference>